<dbReference type="PROSITE" id="PS00909">
    <property type="entry name" value="MR_MLE_2"/>
    <property type="match status" value="1"/>
</dbReference>
<evidence type="ECO:0000313" key="8">
    <source>
        <dbReference type="Proteomes" id="UP001157910"/>
    </source>
</evidence>
<dbReference type="CDD" id="cd03319">
    <property type="entry name" value="L-Ala-DL-Glu_epimerase"/>
    <property type="match status" value="1"/>
</dbReference>
<dbReference type="PANTHER" id="PTHR48073">
    <property type="entry name" value="O-SUCCINYLBENZOATE SYNTHASE-RELATED"/>
    <property type="match status" value="1"/>
</dbReference>
<dbReference type="RefSeq" id="WP_283407072.1">
    <property type="nucleotide sequence ID" value="NZ_FXUI01000016.1"/>
</dbReference>
<sequence length="331" mass="35936">MKPLSLTYSVDPMPFKKPLRIAGHIFEGIPAVRLELSDGVAVGRGEASGVYYTGDTVENIWAQLEPARPLLSDGIDRASLRTHLPAGGARNALDAALWDIEAATSGITAWKRAGLSDIQPLVTTFTLSADDPAEMLEQLDGYADARAIKLKLDGDLDADAERLRLVHHRRPDVWFMVDANQGYSVDRLSDLAPVLHDAKVKLVEQPVPRGKEAGLEFIRLGIPLAADESLLGLDEVDQLVGRFQVANIKLDKCGGLTEALELRERARVLGLRTMVGNMAGSSLAAAPAYILGQFCDFVDLDGPSFIKSDLTPSVRYRDGRIELPLSLWGST</sequence>
<keyword evidence="2 5" id="KW-0479">Metal-binding</keyword>
<dbReference type="InterPro" id="IPR034603">
    <property type="entry name" value="Dipeptide_epimerase"/>
</dbReference>
<dbReference type="SFLD" id="SFLDG00180">
    <property type="entry name" value="muconate_cycloisomerase"/>
    <property type="match status" value="1"/>
</dbReference>
<keyword evidence="4 5" id="KW-0413">Isomerase</keyword>
<dbReference type="PANTHER" id="PTHR48073:SF2">
    <property type="entry name" value="O-SUCCINYLBENZOATE SYNTHASE"/>
    <property type="match status" value="1"/>
</dbReference>
<evidence type="ECO:0000313" key="7">
    <source>
        <dbReference type="EMBL" id="SMP81207.1"/>
    </source>
</evidence>
<accession>A0ABY1QV17</accession>
<dbReference type="InterPro" id="IPR029017">
    <property type="entry name" value="Enolase-like_N"/>
</dbReference>
<comment type="similarity">
    <text evidence="1 5">Belongs to the mandelate racemase/muconate lactonizing enzyme family.</text>
</comment>
<dbReference type="EMBL" id="FXUI01000016">
    <property type="protein sequence ID" value="SMP81207.1"/>
    <property type="molecule type" value="Genomic_DNA"/>
</dbReference>
<dbReference type="InterPro" id="IPR029065">
    <property type="entry name" value="Enolase_C-like"/>
</dbReference>
<dbReference type="InterPro" id="IPR013342">
    <property type="entry name" value="Mandelate_racemase_C"/>
</dbReference>
<name>A0ABY1QV17_9SPHN</name>
<evidence type="ECO:0000256" key="4">
    <source>
        <dbReference type="ARBA" id="ARBA00023235"/>
    </source>
</evidence>
<organism evidence="7 8">
    <name type="scientific">Novosphingobium panipatense</name>
    <dbReference type="NCBI Taxonomy" id="428991"/>
    <lineage>
        <taxon>Bacteria</taxon>
        <taxon>Pseudomonadati</taxon>
        <taxon>Pseudomonadota</taxon>
        <taxon>Alphaproteobacteria</taxon>
        <taxon>Sphingomonadales</taxon>
        <taxon>Sphingomonadaceae</taxon>
        <taxon>Novosphingobium</taxon>
    </lineage>
</organism>
<dbReference type="Pfam" id="PF13378">
    <property type="entry name" value="MR_MLE_C"/>
    <property type="match status" value="1"/>
</dbReference>
<keyword evidence="3 5" id="KW-0460">Magnesium</keyword>
<dbReference type="InterPro" id="IPR036849">
    <property type="entry name" value="Enolase-like_C_sf"/>
</dbReference>
<evidence type="ECO:0000256" key="3">
    <source>
        <dbReference type="ARBA" id="ARBA00022842"/>
    </source>
</evidence>
<dbReference type="SUPFAM" id="SSF51604">
    <property type="entry name" value="Enolase C-terminal domain-like"/>
    <property type="match status" value="1"/>
</dbReference>
<evidence type="ECO:0000256" key="2">
    <source>
        <dbReference type="ARBA" id="ARBA00022723"/>
    </source>
</evidence>
<comment type="cofactor">
    <cofactor evidence="5">
        <name>Mg(2+)</name>
        <dbReference type="ChEBI" id="CHEBI:18420"/>
    </cofactor>
    <text evidence="5">Binds 1 Mg(2+) ion per subunit.</text>
</comment>
<dbReference type="Proteomes" id="UP001157910">
    <property type="component" value="Unassembled WGS sequence"/>
</dbReference>
<dbReference type="SMART" id="SM00922">
    <property type="entry name" value="MR_MLE"/>
    <property type="match status" value="1"/>
</dbReference>
<reference evidence="7 8" key="1">
    <citation type="submission" date="2017-05" db="EMBL/GenBank/DDBJ databases">
        <authorList>
            <person name="Varghese N."/>
            <person name="Submissions S."/>
        </authorList>
    </citation>
    <scope>NUCLEOTIDE SEQUENCE [LARGE SCALE GENOMIC DNA]</scope>
    <source>
        <strain evidence="7 8">SM16</strain>
    </source>
</reference>
<dbReference type="Gene3D" id="3.20.20.120">
    <property type="entry name" value="Enolase-like C-terminal domain"/>
    <property type="match status" value="1"/>
</dbReference>
<dbReference type="InterPro" id="IPR018110">
    <property type="entry name" value="Mandel_Rmase/mucon_lact_enz_CS"/>
</dbReference>
<dbReference type="SUPFAM" id="SSF54826">
    <property type="entry name" value="Enolase N-terminal domain-like"/>
    <property type="match status" value="1"/>
</dbReference>
<evidence type="ECO:0000256" key="5">
    <source>
        <dbReference type="RuleBase" id="RU366006"/>
    </source>
</evidence>
<evidence type="ECO:0000259" key="6">
    <source>
        <dbReference type="SMART" id="SM00922"/>
    </source>
</evidence>
<dbReference type="Gene3D" id="3.30.390.10">
    <property type="entry name" value="Enolase-like, N-terminal domain"/>
    <property type="match status" value="1"/>
</dbReference>
<keyword evidence="8" id="KW-1185">Reference proteome</keyword>
<proteinExistence type="inferred from homology"/>
<feature type="domain" description="Mandelate racemase/muconate lactonizing enzyme C-terminal" evidence="6">
    <location>
        <begin position="132"/>
        <end position="225"/>
    </location>
</feature>
<evidence type="ECO:0000256" key="1">
    <source>
        <dbReference type="ARBA" id="ARBA00008031"/>
    </source>
</evidence>
<gene>
    <name evidence="7" type="ORF">SAMN06296065_11665</name>
</gene>
<protein>
    <recommendedName>
        <fullName evidence="5">Dipeptide epimerase</fullName>
        <ecNumber evidence="5">5.1.1.-</ecNumber>
    </recommendedName>
</protein>
<dbReference type="EC" id="5.1.1.-" evidence="5"/>
<dbReference type="SFLD" id="SFLDS00001">
    <property type="entry name" value="Enolase"/>
    <property type="match status" value="1"/>
</dbReference>
<comment type="caution">
    <text evidence="7">The sequence shown here is derived from an EMBL/GenBank/DDBJ whole genome shotgun (WGS) entry which is preliminary data.</text>
</comment>